<accession>A0A2H1VDK9</accession>
<feature type="region of interest" description="Disordered" evidence="1">
    <location>
        <begin position="256"/>
        <end position="279"/>
    </location>
</feature>
<feature type="region of interest" description="Disordered" evidence="1">
    <location>
        <begin position="333"/>
        <end position="356"/>
    </location>
</feature>
<sequence length="868" mass="98052">MYNLPGDFLMTYDSDLSEHSDSSDFDGSNSTINQKKKQKTYWKNFRPKSKKDTNTPTCSSSYTVTQNSSREIWETQTFSQNGGTVGVKVRKTYKNKTCKTLDGGDQVETIKSKRASTRRKVIPCLSCMFGRSSNNVKQMSIIRENPTENVNIDTGCQATNVNGEHKIRKFNRSQQLYAVQPVYAVEGNVHAESSPFQQTKIVNKPLASRKTVRNEKSNAWCFTSSSEDNEYRFVQRETYKKQVEKPSKNRQKINTDVKQEYNRETEGTKRQKNAEQQYSTKVNRNYEVYTYPCLNRSNTGSAYAGTNTTCPKNELPITCSGFWEYFFTKLNSQQSQNQSNTASRPCKCRTESSSNVCKPCDKSLCTGDLSQSSQTGANKKGPCDCSTAFSRSASMQAPPNEIPCKAEPKNTQDPPRPKLKPGEKVYCKCYPEKKKPQPASTKDSAPRECKAYTNADSGETNEGTRPCQLSHTDITESLSQKYNGEILCIHNPPCVLINGCLNLPPAKEEVTMDTWPTNTPQTYKFCTSPRSTYFQKQPSTQFRVQTSQRNPYYLNNDSSCQYSSPIIGIQSTNKWKSNEGFRYQNSSIVKPVSVTDGSCQYRPSFYELQNLKTSVNGIIDENSRKYRISSDEIQKLKVVNESCQYWLSPTEMEKGQNDNVESCFYCRESPTDINKLITHSKDKLRASGIEFRVPKIRKEKIIQSICNHNPPCEVVRTCCTATYDPKIHTSCVHVPMCEKVPLCVLELKNQNEAFQACQHRPKCVEVPICTRNYIVLTAREEVATQSQSKCKMVCRHEPPCVMIQRCLARVCDSCIPCDAIPACVHLPMCEMIPACCRKSAKEMSSSSATATSVDGEVMQNASEVDVLY</sequence>
<protein>
    <submittedName>
        <fullName evidence="2">SFRICE_038919</fullName>
    </submittedName>
</protein>
<evidence type="ECO:0000313" key="2">
    <source>
        <dbReference type="EMBL" id="SOQ38344.1"/>
    </source>
</evidence>
<feature type="compositionally biased region" description="Basic and acidic residues" evidence="1">
    <location>
        <begin position="256"/>
        <end position="273"/>
    </location>
</feature>
<feature type="region of interest" description="Disordered" evidence="1">
    <location>
        <begin position="394"/>
        <end position="419"/>
    </location>
</feature>
<organism evidence="2">
    <name type="scientific">Spodoptera frugiperda</name>
    <name type="common">Fall armyworm</name>
    <dbReference type="NCBI Taxonomy" id="7108"/>
    <lineage>
        <taxon>Eukaryota</taxon>
        <taxon>Metazoa</taxon>
        <taxon>Ecdysozoa</taxon>
        <taxon>Arthropoda</taxon>
        <taxon>Hexapoda</taxon>
        <taxon>Insecta</taxon>
        <taxon>Pterygota</taxon>
        <taxon>Neoptera</taxon>
        <taxon>Endopterygota</taxon>
        <taxon>Lepidoptera</taxon>
        <taxon>Glossata</taxon>
        <taxon>Ditrysia</taxon>
        <taxon>Noctuoidea</taxon>
        <taxon>Noctuidae</taxon>
        <taxon>Amphipyrinae</taxon>
        <taxon>Spodoptera</taxon>
    </lineage>
</organism>
<name>A0A2H1VDK9_SPOFR</name>
<feature type="region of interest" description="Disordered" evidence="1">
    <location>
        <begin position="18"/>
        <end position="40"/>
    </location>
</feature>
<proteinExistence type="predicted"/>
<dbReference type="AlphaFoldDB" id="A0A2H1VDK9"/>
<dbReference type="EMBL" id="ODYU01001737">
    <property type="protein sequence ID" value="SOQ38344.1"/>
    <property type="molecule type" value="Genomic_DNA"/>
</dbReference>
<gene>
    <name evidence="2" type="ORF">SFRICE_038919</name>
</gene>
<evidence type="ECO:0000256" key="1">
    <source>
        <dbReference type="SAM" id="MobiDB-lite"/>
    </source>
</evidence>
<reference evidence="2" key="1">
    <citation type="submission" date="2016-07" db="EMBL/GenBank/DDBJ databases">
        <authorList>
            <person name="Bretaudeau A."/>
        </authorList>
    </citation>
    <scope>NUCLEOTIDE SEQUENCE</scope>
    <source>
        <strain evidence="2">Rice</strain>
        <tissue evidence="2">Whole body</tissue>
    </source>
</reference>